<evidence type="ECO:0000256" key="3">
    <source>
        <dbReference type="ARBA" id="ARBA00022452"/>
    </source>
</evidence>
<gene>
    <name evidence="12" type="ORF">GCM10023231_37240</name>
</gene>
<organism evidence="12 13">
    <name type="scientific">Olivibacter ginsenosidimutans</name>
    <dbReference type="NCBI Taxonomy" id="1176537"/>
    <lineage>
        <taxon>Bacteria</taxon>
        <taxon>Pseudomonadati</taxon>
        <taxon>Bacteroidota</taxon>
        <taxon>Sphingobacteriia</taxon>
        <taxon>Sphingobacteriales</taxon>
        <taxon>Sphingobacteriaceae</taxon>
        <taxon>Olivibacter</taxon>
    </lineage>
</organism>
<dbReference type="InterPro" id="IPR036942">
    <property type="entry name" value="Beta-barrel_TonB_sf"/>
</dbReference>
<keyword evidence="4 8" id="KW-0812">Transmembrane</keyword>
<keyword evidence="5 9" id="KW-0798">TonB box</keyword>
<dbReference type="Pfam" id="PF07715">
    <property type="entry name" value="Plug"/>
    <property type="match status" value="1"/>
</dbReference>
<evidence type="ECO:0000256" key="7">
    <source>
        <dbReference type="ARBA" id="ARBA00023237"/>
    </source>
</evidence>
<dbReference type="Proteomes" id="UP001501411">
    <property type="component" value="Unassembled WGS sequence"/>
</dbReference>
<dbReference type="InterPro" id="IPR008969">
    <property type="entry name" value="CarboxyPept-like_regulatory"/>
</dbReference>
<proteinExistence type="inferred from homology"/>
<dbReference type="NCBIfam" id="TIGR04056">
    <property type="entry name" value="OMP_RagA_SusC"/>
    <property type="match status" value="1"/>
</dbReference>
<keyword evidence="6 8" id="KW-0472">Membrane</keyword>
<keyword evidence="12" id="KW-0675">Receptor</keyword>
<dbReference type="InterPro" id="IPR037066">
    <property type="entry name" value="Plug_dom_sf"/>
</dbReference>
<dbReference type="Gene3D" id="2.40.170.20">
    <property type="entry name" value="TonB-dependent receptor, beta-barrel domain"/>
    <property type="match status" value="1"/>
</dbReference>
<accession>A0ABP9C3X0</accession>
<dbReference type="SUPFAM" id="SSF49464">
    <property type="entry name" value="Carboxypeptidase regulatory domain-like"/>
    <property type="match status" value="1"/>
</dbReference>
<evidence type="ECO:0000256" key="6">
    <source>
        <dbReference type="ARBA" id="ARBA00023136"/>
    </source>
</evidence>
<keyword evidence="2 8" id="KW-0813">Transport</keyword>
<comment type="similarity">
    <text evidence="8 9">Belongs to the TonB-dependent receptor family.</text>
</comment>
<evidence type="ECO:0000256" key="2">
    <source>
        <dbReference type="ARBA" id="ARBA00022448"/>
    </source>
</evidence>
<evidence type="ECO:0000313" key="12">
    <source>
        <dbReference type="EMBL" id="GAA4804671.1"/>
    </source>
</evidence>
<dbReference type="InterPro" id="IPR039426">
    <property type="entry name" value="TonB-dep_rcpt-like"/>
</dbReference>
<protein>
    <submittedName>
        <fullName evidence="12">TonB-dependent receptor</fullName>
    </submittedName>
</protein>
<comment type="subcellular location">
    <subcellularLocation>
        <location evidence="1 8">Cell outer membrane</location>
        <topology evidence="1 8">Multi-pass membrane protein</topology>
    </subcellularLocation>
</comment>
<name>A0ABP9C3X0_9SPHI</name>
<dbReference type="InterPro" id="IPR012910">
    <property type="entry name" value="Plug_dom"/>
</dbReference>
<dbReference type="InterPro" id="IPR023997">
    <property type="entry name" value="TonB-dep_OMP_SusC/RagA_CS"/>
</dbReference>
<keyword evidence="7 8" id="KW-0998">Cell outer membrane</keyword>
<dbReference type="Gene3D" id="2.60.40.1120">
    <property type="entry name" value="Carboxypeptidase-like, regulatory domain"/>
    <property type="match status" value="1"/>
</dbReference>
<keyword evidence="13" id="KW-1185">Reference proteome</keyword>
<dbReference type="SUPFAM" id="SSF56935">
    <property type="entry name" value="Porins"/>
    <property type="match status" value="1"/>
</dbReference>
<dbReference type="Gene3D" id="2.170.130.10">
    <property type="entry name" value="TonB-dependent receptor, plug domain"/>
    <property type="match status" value="1"/>
</dbReference>
<feature type="domain" description="TonB-dependent receptor plug" evidence="11">
    <location>
        <begin position="118"/>
        <end position="231"/>
    </location>
</feature>
<evidence type="ECO:0000313" key="13">
    <source>
        <dbReference type="Proteomes" id="UP001501411"/>
    </source>
</evidence>
<evidence type="ECO:0000259" key="10">
    <source>
        <dbReference type="Pfam" id="PF00593"/>
    </source>
</evidence>
<dbReference type="Pfam" id="PF00593">
    <property type="entry name" value="TonB_dep_Rec_b-barrel"/>
    <property type="match status" value="1"/>
</dbReference>
<dbReference type="RefSeq" id="WP_345234257.1">
    <property type="nucleotide sequence ID" value="NZ_BAABIQ010000043.1"/>
</dbReference>
<evidence type="ECO:0000259" key="11">
    <source>
        <dbReference type="Pfam" id="PF07715"/>
    </source>
</evidence>
<reference evidence="13" key="1">
    <citation type="journal article" date="2019" name="Int. J. Syst. Evol. Microbiol.">
        <title>The Global Catalogue of Microorganisms (GCM) 10K type strain sequencing project: providing services to taxonomists for standard genome sequencing and annotation.</title>
        <authorList>
            <consortium name="The Broad Institute Genomics Platform"/>
            <consortium name="The Broad Institute Genome Sequencing Center for Infectious Disease"/>
            <person name="Wu L."/>
            <person name="Ma J."/>
        </authorList>
    </citation>
    <scope>NUCLEOTIDE SEQUENCE [LARGE SCALE GENOMIC DNA]</scope>
    <source>
        <strain evidence="13">JCM 18200</strain>
    </source>
</reference>
<feature type="domain" description="TonB-dependent receptor-like beta-barrel" evidence="10">
    <location>
        <begin position="444"/>
        <end position="808"/>
    </location>
</feature>
<keyword evidence="3 8" id="KW-1134">Transmembrane beta strand</keyword>
<dbReference type="NCBIfam" id="TIGR04057">
    <property type="entry name" value="SusC_RagA_signa"/>
    <property type="match status" value="1"/>
</dbReference>
<evidence type="ECO:0000256" key="8">
    <source>
        <dbReference type="PROSITE-ProRule" id="PRU01360"/>
    </source>
</evidence>
<dbReference type="EMBL" id="BAABIQ010000043">
    <property type="protein sequence ID" value="GAA4804671.1"/>
    <property type="molecule type" value="Genomic_DNA"/>
</dbReference>
<evidence type="ECO:0000256" key="5">
    <source>
        <dbReference type="ARBA" id="ARBA00023077"/>
    </source>
</evidence>
<evidence type="ECO:0000256" key="1">
    <source>
        <dbReference type="ARBA" id="ARBA00004571"/>
    </source>
</evidence>
<sequence>MKQLSLIVLLVLFTMAQQRVRAQAKSSTVNGQVLLSNATDDLAGTSINVKGLLKGTTTDAKGQFSLAIPLPATLIISRVGYNTKEVNVQNTQPLHITLTAGGGNLDEVVVVSYGTRKARDLTTAVANLNLSTTKDVPASELGQKLQGKIPGLQASQTNGRPGQGIDFRVRGAASLSSGFQPLIVVDGQPLTGNDSRNGGMSLINPSDIESISVLKDASAAALYGSRAANGVILITTKHAKLGSTQVSLDVYTGWQTVPQRGRPDLMNAREFATFMKGFYEDKKTYEDPTDTIPSVYANPDQYGEGTDWYDAILRTAPMQNYSVNLSAGTEKVSSSSTLTFFNQDGVLRNTGMNRYSFRTNNEYRPTDRIKIGLNLAPSYQQDLNTMAYTDGNRQIIANATAASPLIPIYQADGSFNSRVSSFGMLGLNNPVQQLEELNGKQNTFRLLGNLYAELELLKNLRFKTTINTDLGTQDYNQFFGTMFGIGLGATALPRPASATSATHSSYNYVSWLNENTLNYSLHLGDHALDLMAGYSAQKWSRNFRSINGTNFAGDGIPWIVGAGSTSGSTNHDEWTLASFFGSANYSYKGRYLLNATIRNDGSSRFGLNHKYGTFPSVSAGWVISDEAFFPKNNVLSFLKIRGSYGRTGNFNIGNYQQVSNITASNYIFGGTLTPGFATTTLGNADLTWEVSDQVDGGLDLNLFQDRISFNYDFYNKITDGMLYPTSIPYGSGYGSTYLNVGKFKIWGHEFQVTSRNLTGSFEWETNLNISFNDNRVLELPPNTPYIGGGGTYSGYNRSVVGHHIGEFYGYVFDGVYMNQQEFDSQPKSATSVVGSVRMKDVNGDQVIDPNDRTLIGNPNPKYIYGITNTFRYKNFDLNIICAGQGGNLVMNVARADLTNLDGVMNLTKDMANVWRSESNPGNGLVPSTRSNTTELYRLANTTWLSKGDFFTVKNIALGYTWKPKAFKYIQSARIYTSVQQAFVFTKYKGQNPEASIGRDDAIGVFGQDLSTYPVPRTFMLGANISF</sequence>
<evidence type="ECO:0000256" key="9">
    <source>
        <dbReference type="RuleBase" id="RU003357"/>
    </source>
</evidence>
<dbReference type="Pfam" id="PF13715">
    <property type="entry name" value="CarbopepD_reg_2"/>
    <property type="match status" value="1"/>
</dbReference>
<dbReference type="PROSITE" id="PS52016">
    <property type="entry name" value="TONB_DEPENDENT_REC_3"/>
    <property type="match status" value="1"/>
</dbReference>
<dbReference type="InterPro" id="IPR000531">
    <property type="entry name" value="Beta-barrel_TonB"/>
</dbReference>
<comment type="caution">
    <text evidence="12">The sequence shown here is derived from an EMBL/GenBank/DDBJ whole genome shotgun (WGS) entry which is preliminary data.</text>
</comment>
<evidence type="ECO:0000256" key="4">
    <source>
        <dbReference type="ARBA" id="ARBA00022692"/>
    </source>
</evidence>
<dbReference type="InterPro" id="IPR023996">
    <property type="entry name" value="TonB-dep_OMP_SusC/RagA"/>
</dbReference>